<comment type="caution">
    <text evidence="2">The sequence shown here is derived from an EMBL/GenBank/DDBJ whole genome shotgun (WGS) entry which is preliminary data.</text>
</comment>
<keyword evidence="2" id="KW-0808">Transferase</keyword>
<dbReference type="EMBL" id="CAJVAS010000010">
    <property type="protein sequence ID" value="CAG7626016.1"/>
    <property type="molecule type" value="Genomic_DNA"/>
</dbReference>
<dbReference type="AlphaFoldDB" id="A0A916K504"/>
<dbReference type="GO" id="GO:0004340">
    <property type="term" value="F:glucokinase activity"/>
    <property type="evidence" value="ECO:0007669"/>
    <property type="project" value="UniProtKB-EC"/>
</dbReference>
<name>A0A916K504_9BACL</name>
<dbReference type="PANTHER" id="PTHR18964">
    <property type="entry name" value="ROK (REPRESSOR, ORF, KINASE) FAMILY"/>
    <property type="match status" value="1"/>
</dbReference>
<evidence type="ECO:0000313" key="2">
    <source>
        <dbReference type="EMBL" id="CAG7626016.1"/>
    </source>
</evidence>
<proteinExistence type="inferred from homology"/>
<dbReference type="Pfam" id="PF00480">
    <property type="entry name" value="ROK"/>
    <property type="match status" value="1"/>
</dbReference>
<protein>
    <submittedName>
        <fullName evidence="2">Glucokinase</fullName>
        <ecNumber evidence="2">2.7.1.2</ecNumber>
    </submittedName>
</protein>
<evidence type="ECO:0000313" key="3">
    <source>
        <dbReference type="Proteomes" id="UP000693672"/>
    </source>
</evidence>
<dbReference type="InterPro" id="IPR000600">
    <property type="entry name" value="ROK"/>
</dbReference>
<gene>
    <name evidence="2" type="primary">glcK_1</name>
    <name evidence="2" type="ORF">PAESOLCIP111_02787</name>
</gene>
<organism evidence="2 3">
    <name type="scientific">Paenibacillus solanacearum</name>
    <dbReference type="NCBI Taxonomy" id="2048548"/>
    <lineage>
        <taxon>Bacteria</taxon>
        <taxon>Bacillati</taxon>
        <taxon>Bacillota</taxon>
        <taxon>Bacilli</taxon>
        <taxon>Bacillales</taxon>
        <taxon>Paenibacillaceae</taxon>
        <taxon>Paenibacillus</taxon>
    </lineage>
</organism>
<comment type="similarity">
    <text evidence="1">Belongs to the ROK (NagC/XylR) family.</text>
</comment>
<keyword evidence="3" id="KW-1185">Reference proteome</keyword>
<accession>A0A916K504</accession>
<dbReference type="EC" id="2.7.1.2" evidence="2"/>
<sequence>MEHYVGVDIGGTNIVCGLTDEAGNVLATSKMATESDKGGEHVVRRIGEAIRKLAEEAGVQVKAVGIGVPGFVDHKQGISVLAVNLGWKDFPIAGNVSRELNGVPVFVNNDVRMYTYGEAVAGAGRGYANVLGITLGTGLAAAMINDGQLYYGAGGRAGEMGHIGMEGIPYRCNCGLTGCLETAVSASGIARQAKDAVAQGKPTLLAQLFPGDRLDSLTAADVSRAYDQGDAVAREIMEHTGKLLGKGLASAITLFSPDVIVIGGGAALAGDRLFRPMREELERSALDFYWKDLQIKAAERNEDAGVVGSALYAKERVQGLQA</sequence>
<evidence type="ECO:0000256" key="1">
    <source>
        <dbReference type="ARBA" id="ARBA00006479"/>
    </source>
</evidence>
<reference evidence="2" key="1">
    <citation type="submission" date="2021-06" db="EMBL/GenBank/DDBJ databases">
        <authorList>
            <person name="Criscuolo A."/>
        </authorList>
    </citation>
    <scope>NUCLEOTIDE SEQUENCE</scope>
    <source>
        <strain evidence="2">CIP111600</strain>
    </source>
</reference>
<dbReference type="RefSeq" id="WP_218092547.1">
    <property type="nucleotide sequence ID" value="NZ_CAJVAS010000010.1"/>
</dbReference>
<dbReference type="Proteomes" id="UP000693672">
    <property type="component" value="Unassembled WGS sequence"/>
</dbReference>
<dbReference type="PANTHER" id="PTHR18964:SF149">
    <property type="entry name" value="BIFUNCTIONAL UDP-N-ACETYLGLUCOSAMINE 2-EPIMERASE_N-ACETYLMANNOSAMINE KINASE"/>
    <property type="match status" value="1"/>
</dbReference>